<dbReference type="EMBL" id="JANBPK010000737">
    <property type="protein sequence ID" value="KAJ2933733.1"/>
    <property type="molecule type" value="Genomic_DNA"/>
</dbReference>
<sequence length="341" mass="38815">MSGLSSFDRFSDLPEDIGRTVFELAAENGDGPRCALVSKRVQYWVEPKIYYRVVLQHAAVAKLFCRTLLNPETSKPPEFFATHVKIFVAGEFSVREEIVAALKKCLGVQTLVIWDSSTSIQEIFSSTDTLLNPTGISIWIPEVRDDAFHSPIFRNVTHLDLAFFEDDNLKQVKDLSELKCLTHFSLGLYYNSGSPAGMAREVLRLCASKLRILIIWCFEDYFFESHICFGDIKAIWEGEVDMRAITACTYGGPLSEPLGIYRQYTDRLEDWAGTSVDPGNNFWAQAEAAIQGRKQRLEQLCYLPANGGEWYIRLDDKFDLDEHQEENALLMRALIRLLSRT</sequence>
<keyword evidence="2" id="KW-1185">Reference proteome</keyword>
<dbReference type="OrthoDB" id="3145912at2759"/>
<reference evidence="1" key="1">
    <citation type="submission" date="2022-06" db="EMBL/GenBank/DDBJ databases">
        <title>Genome Sequence of Candolleomyces eurysporus.</title>
        <authorList>
            <person name="Buettner E."/>
        </authorList>
    </citation>
    <scope>NUCLEOTIDE SEQUENCE</scope>
    <source>
        <strain evidence="1">VTCC 930004</strain>
    </source>
</reference>
<dbReference type="AlphaFoldDB" id="A0A9W8JHK2"/>
<dbReference type="Proteomes" id="UP001140091">
    <property type="component" value="Unassembled WGS sequence"/>
</dbReference>
<evidence type="ECO:0000313" key="2">
    <source>
        <dbReference type="Proteomes" id="UP001140091"/>
    </source>
</evidence>
<proteinExistence type="predicted"/>
<comment type="caution">
    <text evidence="1">The sequence shown here is derived from an EMBL/GenBank/DDBJ whole genome shotgun (WGS) entry which is preliminary data.</text>
</comment>
<organism evidence="1 2">
    <name type="scientific">Candolleomyces eurysporus</name>
    <dbReference type="NCBI Taxonomy" id="2828524"/>
    <lineage>
        <taxon>Eukaryota</taxon>
        <taxon>Fungi</taxon>
        <taxon>Dikarya</taxon>
        <taxon>Basidiomycota</taxon>
        <taxon>Agaricomycotina</taxon>
        <taxon>Agaricomycetes</taxon>
        <taxon>Agaricomycetidae</taxon>
        <taxon>Agaricales</taxon>
        <taxon>Agaricineae</taxon>
        <taxon>Psathyrellaceae</taxon>
        <taxon>Candolleomyces</taxon>
    </lineage>
</organism>
<feature type="non-terminal residue" evidence="1">
    <location>
        <position position="1"/>
    </location>
</feature>
<accession>A0A9W8JHK2</accession>
<name>A0A9W8JHK2_9AGAR</name>
<gene>
    <name evidence="1" type="ORF">H1R20_g3372</name>
</gene>
<protein>
    <submittedName>
        <fullName evidence="1">Uncharacterized protein</fullName>
    </submittedName>
</protein>
<evidence type="ECO:0000313" key="1">
    <source>
        <dbReference type="EMBL" id="KAJ2933733.1"/>
    </source>
</evidence>